<evidence type="ECO:0000313" key="2">
    <source>
        <dbReference type="Proteomes" id="UP001164250"/>
    </source>
</evidence>
<reference evidence="2" key="1">
    <citation type="journal article" date="2023" name="G3 (Bethesda)">
        <title>Genome assembly and association tests identify interacting loci associated with vigor, precocity, and sex in interspecific pistachio rootstocks.</title>
        <authorList>
            <person name="Palmer W."/>
            <person name="Jacygrad E."/>
            <person name="Sagayaradj S."/>
            <person name="Cavanaugh K."/>
            <person name="Han R."/>
            <person name="Bertier L."/>
            <person name="Beede B."/>
            <person name="Kafkas S."/>
            <person name="Golino D."/>
            <person name="Preece J."/>
            <person name="Michelmore R."/>
        </authorList>
    </citation>
    <scope>NUCLEOTIDE SEQUENCE [LARGE SCALE GENOMIC DNA]</scope>
</reference>
<protein>
    <submittedName>
        <fullName evidence="1">Uncharacterized protein</fullName>
    </submittedName>
</protein>
<organism evidence="1 2">
    <name type="scientific">Pistacia atlantica</name>
    <dbReference type="NCBI Taxonomy" id="434234"/>
    <lineage>
        <taxon>Eukaryota</taxon>
        <taxon>Viridiplantae</taxon>
        <taxon>Streptophyta</taxon>
        <taxon>Embryophyta</taxon>
        <taxon>Tracheophyta</taxon>
        <taxon>Spermatophyta</taxon>
        <taxon>Magnoliopsida</taxon>
        <taxon>eudicotyledons</taxon>
        <taxon>Gunneridae</taxon>
        <taxon>Pentapetalae</taxon>
        <taxon>rosids</taxon>
        <taxon>malvids</taxon>
        <taxon>Sapindales</taxon>
        <taxon>Anacardiaceae</taxon>
        <taxon>Pistacia</taxon>
    </lineage>
</organism>
<name>A0ACC1C925_9ROSI</name>
<dbReference type="EMBL" id="CM047897">
    <property type="protein sequence ID" value="KAJ0112146.1"/>
    <property type="molecule type" value="Genomic_DNA"/>
</dbReference>
<gene>
    <name evidence="1" type="ORF">Patl1_01793</name>
</gene>
<proteinExistence type="predicted"/>
<comment type="caution">
    <text evidence="1">The sequence shown here is derived from an EMBL/GenBank/DDBJ whole genome shotgun (WGS) entry which is preliminary data.</text>
</comment>
<dbReference type="Proteomes" id="UP001164250">
    <property type="component" value="Chromosome 1"/>
</dbReference>
<accession>A0ACC1C925</accession>
<sequence>MKVASKIIFLLKDPEGLIAPIVNALHFNPNSSLRRLDESFELSLEHYGIKEKKAGGELVHFLDDRGNYQVSVLLLQNYEPPSLVCAINEVLAHISAASGSKVSLYGLQIGPETNITQAMTARIKKPAASLQIHYEPLACFLQLVRVLKLPTLILIGQGSTSHSDKSSEGKLEILYEIGELLANNTGLCFLRDKILWKPTETSKDAREPWRALYG</sequence>
<keyword evidence="2" id="KW-1185">Reference proteome</keyword>
<evidence type="ECO:0000313" key="1">
    <source>
        <dbReference type="EMBL" id="KAJ0112146.1"/>
    </source>
</evidence>